<accession>A0A226E2I8</accession>
<dbReference type="AlphaFoldDB" id="A0A226E2I8"/>
<keyword evidence="2" id="KW-0862">Zinc</keyword>
<evidence type="ECO:0000256" key="2">
    <source>
        <dbReference type="ARBA" id="ARBA00022833"/>
    </source>
</evidence>
<dbReference type="PROSITE" id="PS50089">
    <property type="entry name" value="ZF_RING_2"/>
    <property type="match status" value="1"/>
</dbReference>
<protein>
    <submittedName>
        <fullName evidence="6">E3 ubiquitin-protein ligase KEG</fullName>
    </submittedName>
</protein>
<keyword evidence="1 3" id="KW-0479">Metal-binding</keyword>
<dbReference type="OrthoDB" id="8062037at2759"/>
<dbReference type="SUPFAM" id="SSF57850">
    <property type="entry name" value="RING/U-box"/>
    <property type="match status" value="1"/>
</dbReference>
<comment type="caution">
    <text evidence="6">The sequence shown here is derived from an EMBL/GenBank/DDBJ whole genome shotgun (WGS) entry which is preliminary data.</text>
</comment>
<dbReference type="GO" id="GO:0008270">
    <property type="term" value="F:zinc ion binding"/>
    <property type="evidence" value="ECO:0007669"/>
    <property type="project" value="UniProtKB-KW"/>
</dbReference>
<evidence type="ECO:0000256" key="1">
    <source>
        <dbReference type="ARBA" id="ARBA00022771"/>
    </source>
</evidence>
<dbReference type="InterPro" id="IPR013083">
    <property type="entry name" value="Znf_RING/FYVE/PHD"/>
</dbReference>
<dbReference type="InterPro" id="IPR001841">
    <property type="entry name" value="Znf_RING"/>
</dbReference>
<gene>
    <name evidence="6" type="ORF">Fcan01_13146</name>
</gene>
<dbReference type="Gene3D" id="3.30.40.10">
    <property type="entry name" value="Zinc/RING finger domain, C3HC4 (zinc finger)"/>
    <property type="match status" value="1"/>
</dbReference>
<sequence>MAGSVMAYCCCICHEDMGTQGKSNELKPLLTTKCGHLFHTCCLQKFFSSSGDNLAWGPKTCPACKTSLTIATDTITIFPSIVTIPETVTRPSFEELTARISQLKNQIVELSTRLEMSFLKNRESEKIATRCRADNEALVGKLNLQMKTASEYISQLHWLASSNLQLQNSVLSLSNRLVECSNPPFPPYFMRPNGPMMRPYFPPLMNSAVGPRRSFPPPITKRGILGSPPSRSINTIPRLRVDFKATTTAFEEVKALSAKFMQAVAIGSSGGGDKYESVFTKFNGPKNENGPATTLQDFQDTVMMNEPSDPKIIEKDGNDNRPNGINDSLDQQKLSCEKQSFWKYWCDKCKISWENRGGQDPPRNFCHSCHKTVLPHAQMGTE</sequence>
<evidence type="ECO:0000256" key="3">
    <source>
        <dbReference type="PROSITE-ProRule" id="PRU00175"/>
    </source>
</evidence>
<dbReference type="EMBL" id="LNIX01000007">
    <property type="protein sequence ID" value="OXA51649.1"/>
    <property type="molecule type" value="Genomic_DNA"/>
</dbReference>
<organism evidence="6 7">
    <name type="scientific">Folsomia candida</name>
    <name type="common">Springtail</name>
    <dbReference type="NCBI Taxonomy" id="158441"/>
    <lineage>
        <taxon>Eukaryota</taxon>
        <taxon>Metazoa</taxon>
        <taxon>Ecdysozoa</taxon>
        <taxon>Arthropoda</taxon>
        <taxon>Hexapoda</taxon>
        <taxon>Collembola</taxon>
        <taxon>Entomobryomorpha</taxon>
        <taxon>Isotomoidea</taxon>
        <taxon>Isotomidae</taxon>
        <taxon>Proisotominae</taxon>
        <taxon>Folsomia</taxon>
    </lineage>
</organism>
<keyword evidence="1 3" id="KW-0863">Zinc-finger</keyword>
<name>A0A226E2I8_FOLCA</name>
<reference evidence="6 7" key="1">
    <citation type="submission" date="2015-12" db="EMBL/GenBank/DDBJ databases">
        <title>The genome of Folsomia candida.</title>
        <authorList>
            <person name="Faddeeva A."/>
            <person name="Derks M.F."/>
            <person name="Anvar Y."/>
            <person name="Smit S."/>
            <person name="Van Straalen N."/>
            <person name="Roelofs D."/>
        </authorList>
    </citation>
    <scope>NUCLEOTIDE SEQUENCE [LARGE SCALE GENOMIC DNA]</scope>
    <source>
        <strain evidence="6 7">VU population</strain>
        <tissue evidence="6">Whole body</tissue>
    </source>
</reference>
<feature type="region of interest" description="Disordered" evidence="4">
    <location>
        <begin position="311"/>
        <end position="330"/>
    </location>
</feature>
<dbReference type="Proteomes" id="UP000198287">
    <property type="component" value="Unassembled WGS sequence"/>
</dbReference>
<evidence type="ECO:0000313" key="7">
    <source>
        <dbReference type="Proteomes" id="UP000198287"/>
    </source>
</evidence>
<proteinExistence type="predicted"/>
<keyword evidence="7" id="KW-1185">Reference proteome</keyword>
<feature type="compositionally biased region" description="Polar residues" evidence="4">
    <location>
        <begin position="320"/>
        <end position="330"/>
    </location>
</feature>
<evidence type="ECO:0000259" key="5">
    <source>
        <dbReference type="PROSITE" id="PS50089"/>
    </source>
</evidence>
<evidence type="ECO:0000256" key="4">
    <source>
        <dbReference type="SAM" id="MobiDB-lite"/>
    </source>
</evidence>
<feature type="domain" description="RING-type" evidence="5">
    <location>
        <begin position="10"/>
        <end position="65"/>
    </location>
</feature>
<dbReference type="SMART" id="SM00184">
    <property type="entry name" value="RING"/>
    <property type="match status" value="1"/>
</dbReference>
<evidence type="ECO:0000313" key="6">
    <source>
        <dbReference type="EMBL" id="OXA51649.1"/>
    </source>
</evidence>